<dbReference type="OrthoDB" id="2982374at2759"/>
<dbReference type="Proteomes" id="UP000775547">
    <property type="component" value="Unassembled WGS sequence"/>
</dbReference>
<feature type="region of interest" description="Disordered" evidence="1">
    <location>
        <begin position="20"/>
        <end position="46"/>
    </location>
</feature>
<keyword evidence="3" id="KW-1185">Reference proteome</keyword>
<evidence type="ECO:0000256" key="1">
    <source>
        <dbReference type="SAM" id="MobiDB-lite"/>
    </source>
</evidence>
<reference evidence="2" key="2">
    <citation type="submission" date="2021-10" db="EMBL/GenBank/DDBJ databases">
        <title>Phylogenomics reveals ancestral predisposition of the termite-cultivated fungus Termitomyces towards a domesticated lifestyle.</title>
        <authorList>
            <person name="Auxier B."/>
            <person name="Grum-Grzhimaylo A."/>
            <person name="Cardenas M.E."/>
            <person name="Lodge J.D."/>
            <person name="Laessoe T."/>
            <person name="Pedersen O."/>
            <person name="Smith M.E."/>
            <person name="Kuyper T.W."/>
            <person name="Franco-Molano E.A."/>
            <person name="Baroni T.J."/>
            <person name="Aanen D.K."/>
        </authorList>
    </citation>
    <scope>NUCLEOTIDE SEQUENCE</scope>
    <source>
        <strain evidence="2">AP01</strain>
        <tissue evidence="2">Mycelium</tissue>
    </source>
</reference>
<dbReference type="AlphaFoldDB" id="A0A9P7GG66"/>
<sequence length="181" mass="20419">MLDYSRLGLGFPRTSSYTDAAQELDITDSQTQEMENRGSVNGENGDSSVLMGIMQELVEETNQWDGSLFKDQNFKSMIEQSAKHPGFKGNLTHGRVVKEPARRPDGLPEDESQEFDLSLLGLDIFRSGGETFIPGTQDKRQLRDDNDGTESLVSFWEGSRDWSQDAKRSVLGQRLFFVKLF</sequence>
<gene>
    <name evidence="2" type="ORF">DXG03_000388</name>
</gene>
<accession>A0A9P7GG66</accession>
<evidence type="ECO:0000313" key="2">
    <source>
        <dbReference type="EMBL" id="KAG5649039.1"/>
    </source>
</evidence>
<reference evidence="2" key="1">
    <citation type="submission" date="2020-07" db="EMBL/GenBank/DDBJ databases">
        <authorList>
            <person name="Nieuwenhuis M."/>
            <person name="Van De Peppel L.J.J."/>
        </authorList>
    </citation>
    <scope>NUCLEOTIDE SEQUENCE</scope>
    <source>
        <strain evidence="2">AP01</strain>
        <tissue evidence="2">Mycelium</tissue>
    </source>
</reference>
<name>A0A9P7GG66_9AGAR</name>
<evidence type="ECO:0000313" key="3">
    <source>
        <dbReference type="Proteomes" id="UP000775547"/>
    </source>
</evidence>
<protein>
    <submittedName>
        <fullName evidence="2">Uncharacterized protein</fullName>
    </submittedName>
</protein>
<feature type="compositionally biased region" description="Polar residues" evidence="1">
    <location>
        <begin position="27"/>
        <end position="46"/>
    </location>
</feature>
<proteinExistence type="predicted"/>
<comment type="caution">
    <text evidence="2">The sequence shown here is derived from an EMBL/GenBank/DDBJ whole genome shotgun (WGS) entry which is preliminary data.</text>
</comment>
<dbReference type="EMBL" id="JABCKV010000001">
    <property type="protein sequence ID" value="KAG5649039.1"/>
    <property type="molecule type" value="Genomic_DNA"/>
</dbReference>
<organism evidence="2 3">
    <name type="scientific">Asterophora parasitica</name>
    <dbReference type="NCBI Taxonomy" id="117018"/>
    <lineage>
        <taxon>Eukaryota</taxon>
        <taxon>Fungi</taxon>
        <taxon>Dikarya</taxon>
        <taxon>Basidiomycota</taxon>
        <taxon>Agaricomycotina</taxon>
        <taxon>Agaricomycetes</taxon>
        <taxon>Agaricomycetidae</taxon>
        <taxon>Agaricales</taxon>
        <taxon>Tricholomatineae</taxon>
        <taxon>Lyophyllaceae</taxon>
        <taxon>Asterophora</taxon>
    </lineage>
</organism>